<sequence>TSRSHSSNFPFGSKMSSNLFAEILDRQWVLDILLDHAPPATVFCIGRTCRTAQQAVQVYTRRVFNINTHLRRFVTKPKQLPMPPSSHRNRHITL</sequence>
<gene>
    <name evidence="1" type="ORF">BD410DRAFT_790110</name>
</gene>
<name>A0A4Y7Q149_9AGAM</name>
<evidence type="ECO:0000313" key="1">
    <source>
        <dbReference type="EMBL" id="TDL21036.1"/>
    </source>
</evidence>
<dbReference type="VEuPathDB" id="FungiDB:BD410DRAFT_790110"/>
<dbReference type="AlphaFoldDB" id="A0A4Y7Q149"/>
<protein>
    <recommendedName>
        <fullName evidence="3">F-box domain-containing protein</fullName>
    </recommendedName>
</protein>
<feature type="non-terminal residue" evidence="1">
    <location>
        <position position="1"/>
    </location>
</feature>
<evidence type="ECO:0000313" key="2">
    <source>
        <dbReference type="Proteomes" id="UP000294933"/>
    </source>
</evidence>
<organism evidence="1 2">
    <name type="scientific">Rickenella mellea</name>
    <dbReference type="NCBI Taxonomy" id="50990"/>
    <lineage>
        <taxon>Eukaryota</taxon>
        <taxon>Fungi</taxon>
        <taxon>Dikarya</taxon>
        <taxon>Basidiomycota</taxon>
        <taxon>Agaricomycotina</taxon>
        <taxon>Agaricomycetes</taxon>
        <taxon>Hymenochaetales</taxon>
        <taxon>Rickenellaceae</taxon>
        <taxon>Rickenella</taxon>
    </lineage>
</organism>
<proteinExistence type="predicted"/>
<feature type="non-terminal residue" evidence="1">
    <location>
        <position position="94"/>
    </location>
</feature>
<evidence type="ECO:0008006" key="3">
    <source>
        <dbReference type="Google" id="ProtNLM"/>
    </source>
</evidence>
<accession>A0A4Y7Q149</accession>
<dbReference type="Proteomes" id="UP000294933">
    <property type="component" value="Unassembled WGS sequence"/>
</dbReference>
<dbReference type="OrthoDB" id="3041043at2759"/>
<reference evidence="1 2" key="1">
    <citation type="submission" date="2018-06" db="EMBL/GenBank/DDBJ databases">
        <title>A transcriptomic atlas of mushroom development highlights an independent origin of complex multicellularity.</title>
        <authorList>
            <consortium name="DOE Joint Genome Institute"/>
            <person name="Krizsan K."/>
            <person name="Almasi E."/>
            <person name="Merenyi Z."/>
            <person name="Sahu N."/>
            <person name="Viragh M."/>
            <person name="Koszo T."/>
            <person name="Mondo S."/>
            <person name="Kiss B."/>
            <person name="Balint B."/>
            <person name="Kues U."/>
            <person name="Barry K."/>
            <person name="Hegedus J.C."/>
            <person name="Henrissat B."/>
            <person name="Johnson J."/>
            <person name="Lipzen A."/>
            <person name="Ohm R."/>
            <person name="Nagy I."/>
            <person name="Pangilinan J."/>
            <person name="Yan J."/>
            <person name="Xiong Y."/>
            <person name="Grigoriev I.V."/>
            <person name="Hibbett D.S."/>
            <person name="Nagy L.G."/>
        </authorList>
    </citation>
    <scope>NUCLEOTIDE SEQUENCE [LARGE SCALE GENOMIC DNA]</scope>
    <source>
        <strain evidence="1 2">SZMC22713</strain>
    </source>
</reference>
<dbReference type="EMBL" id="ML170183">
    <property type="protein sequence ID" value="TDL21036.1"/>
    <property type="molecule type" value="Genomic_DNA"/>
</dbReference>
<keyword evidence="2" id="KW-1185">Reference proteome</keyword>